<proteinExistence type="inferred from homology"/>
<dbReference type="PANTHER" id="PTHR30483">
    <property type="entry name" value="LEUCINE-SPECIFIC-BINDING PROTEIN"/>
    <property type="match status" value="1"/>
</dbReference>
<evidence type="ECO:0000256" key="2">
    <source>
        <dbReference type="ARBA" id="ARBA00022729"/>
    </source>
</evidence>
<evidence type="ECO:0000259" key="5">
    <source>
        <dbReference type="Pfam" id="PF13458"/>
    </source>
</evidence>
<reference evidence="6" key="2">
    <citation type="submission" date="2020-09" db="EMBL/GenBank/DDBJ databases">
        <authorList>
            <person name="Sun Q."/>
            <person name="Zhou Y."/>
        </authorList>
    </citation>
    <scope>NUCLEOTIDE SEQUENCE</scope>
    <source>
        <strain evidence="6">CGMCC 1.15360</strain>
    </source>
</reference>
<evidence type="ECO:0000313" key="7">
    <source>
        <dbReference type="Proteomes" id="UP000612349"/>
    </source>
</evidence>
<dbReference type="InterPro" id="IPR028082">
    <property type="entry name" value="Peripla_BP_I"/>
</dbReference>
<keyword evidence="7" id="KW-1185">Reference proteome</keyword>
<evidence type="ECO:0000313" key="6">
    <source>
        <dbReference type="EMBL" id="GGD63797.1"/>
    </source>
</evidence>
<dbReference type="Proteomes" id="UP000612349">
    <property type="component" value="Unassembled WGS sequence"/>
</dbReference>
<dbReference type="InterPro" id="IPR051010">
    <property type="entry name" value="BCAA_transport"/>
</dbReference>
<evidence type="ECO:0000256" key="1">
    <source>
        <dbReference type="ARBA" id="ARBA00010062"/>
    </source>
</evidence>
<name>A0A916YVZ7_9SPHN</name>
<gene>
    <name evidence="6" type="ORF">GCM10010990_11590</name>
</gene>
<keyword evidence="3" id="KW-0813">Transport</keyword>
<reference evidence="6" key="1">
    <citation type="journal article" date="2014" name="Int. J. Syst. Evol. Microbiol.">
        <title>Complete genome sequence of Corynebacterium casei LMG S-19264T (=DSM 44701T), isolated from a smear-ripened cheese.</title>
        <authorList>
            <consortium name="US DOE Joint Genome Institute (JGI-PGF)"/>
            <person name="Walter F."/>
            <person name="Albersmeier A."/>
            <person name="Kalinowski J."/>
            <person name="Ruckert C."/>
        </authorList>
    </citation>
    <scope>NUCLEOTIDE SEQUENCE</scope>
    <source>
        <strain evidence="6">CGMCC 1.15360</strain>
    </source>
</reference>
<dbReference type="SUPFAM" id="SSF53822">
    <property type="entry name" value="Periplasmic binding protein-like I"/>
    <property type="match status" value="1"/>
</dbReference>
<feature type="domain" description="Leucine-binding protein" evidence="5">
    <location>
        <begin position="72"/>
        <end position="343"/>
    </location>
</feature>
<dbReference type="GO" id="GO:0006865">
    <property type="term" value="P:amino acid transport"/>
    <property type="evidence" value="ECO:0007669"/>
    <property type="project" value="UniProtKB-KW"/>
</dbReference>
<accession>A0A916YVZ7</accession>
<sequence length="400" mass="41886">MNTRVANKTAPIHTAATGRRRAMKLGFAGFGAMLLAGCSGIIPESGAPVAGPAPTEGPSATTLPDTDTDRHRVALLVPMSGTNAAVGQSLSNATTMALLDTNTSNIRITSYDTSSDPAGAARKAIADGNRLILGPLLGDNVRAVKSVAGPARVPIISFSNDSEVAGDGVYVMGQVPAQSIARTMLFAQQNGITRFGALVPRGEYGNRASEAMLEQARKSGVTVGAIETYDRSASSLSAAVKRLYGKGDYQAVLIADGARMAVRAAPMIRDADKMAKILGTELWSGDAQIAQSAPLRGAWFSAVSDARFKRLSDSYKARFGSAPYRVSALGYDAVLLTIRVARGWNPGGRFPTSALDDRGGFLGLDGAFRFDDGVVQRAFEVREVTVNGVKVVSPAPTKFD</sequence>
<comment type="similarity">
    <text evidence="1">Belongs to the leucine-binding protein family.</text>
</comment>
<comment type="caution">
    <text evidence="6">The sequence shown here is derived from an EMBL/GenBank/DDBJ whole genome shotgun (WGS) entry which is preliminary data.</text>
</comment>
<dbReference type="InterPro" id="IPR028081">
    <property type="entry name" value="Leu-bd"/>
</dbReference>
<dbReference type="Gene3D" id="3.40.50.2300">
    <property type="match status" value="2"/>
</dbReference>
<protein>
    <recommendedName>
        <fullName evidence="5">Leucine-binding protein domain-containing protein</fullName>
    </recommendedName>
</protein>
<dbReference type="CDD" id="cd06339">
    <property type="entry name" value="PBP1_YraM_LppC_lipoprotein-like"/>
    <property type="match status" value="1"/>
</dbReference>
<feature type="region of interest" description="Disordered" evidence="4">
    <location>
        <begin position="47"/>
        <end position="66"/>
    </location>
</feature>
<organism evidence="6 7">
    <name type="scientific">Croceicoccus mobilis</name>
    <dbReference type="NCBI Taxonomy" id="1703339"/>
    <lineage>
        <taxon>Bacteria</taxon>
        <taxon>Pseudomonadati</taxon>
        <taxon>Pseudomonadota</taxon>
        <taxon>Alphaproteobacteria</taxon>
        <taxon>Sphingomonadales</taxon>
        <taxon>Erythrobacteraceae</taxon>
        <taxon>Croceicoccus</taxon>
    </lineage>
</organism>
<keyword evidence="3" id="KW-0029">Amino-acid transport</keyword>
<keyword evidence="2" id="KW-0732">Signal</keyword>
<dbReference type="EMBL" id="BMIP01000002">
    <property type="protein sequence ID" value="GGD63797.1"/>
    <property type="molecule type" value="Genomic_DNA"/>
</dbReference>
<evidence type="ECO:0000256" key="4">
    <source>
        <dbReference type="SAM" id="MobiDB-lite"/>
    </source>
</evidence>
<dbReference type="PANTHER" id="PTHR30483:SF6">
    <property type="entry name" value="PERIPLASMIC BINDING PROTEIN OF ABC TRANSPORTER FOR NATURAL AMINO ACIDS"/>
    <property type="match status" value="1"/>
</dbReference>
<dbReference type="Pfam" id="PF13458">
    <property type="entry name" value="Peripla_BP_6"/>
    <property type="match status" value="1"/>
</dbReference>
<evidence type="ECO:0000256" key="3">
    <source>
        <dbReference type="ARBA" id="ARBA00022970"/>
    </source>
</evidence>
<dbReference type="RefSeq" id="WP_066776173.1">
    <property type="nucleotide sequence ID" value="NZ_BMIP01000002.1"/>
</dbReference>
<dbReference type="AlphaFoldDB" id="A0A916YVZ7"/>